<evidence type="ECO:0000256" key="5">
    <source>
        <dbReference type="ARBA" id="ARBA00022485"/>
    </source>
</evidence>
<dbReference type="InterPro" id="IPR051318">
    <property type="entry name" value="Fe-S_L-Ser"/>
</dbReference>
<geneLocation type="plasmid" evidence="14">
    <name>pMP1</name>
</geneLocation>
<evidence type="ECO:0000259" key="13">
    <source>
        <dbReference type="Pfam" id="PF03315"/>
    </source>
</evidence>
<dbReference type="GO" id="GO:0046872">
    <property type="term" value="F:metal ion binding"/>
    <property type="evidence" value="ECO:0007669"/>
    <property type="project" value="UniProtKB-UniRule"/>
</dbReference>
<comment type="catalytic activity">
    <reaction evidence="10 11 12">
        <text>L-serine = pyruvate + NH4(+)</text>
        <dbReference type="Rhea" id="RHEA:19169"/>
        <dbReference type="ChEBI" id="CHEBI:15361"/>
        <dbReference type="ChEBI" id="CHEBI:28938"/>
        <dbReference type="ChEBI" id="CHEBI:33384"/>
        <dbReference type="EC" id="4.3.1.17"/>
    </reaction>
</comment>
<evidence type="ECO:0000256" key="11">
    <source>
        <dbReference type="PIRNR" id="PIRNR036692"/>
    </source>
</evidence>
<dbReference type="GO" id="GO:0051539">
    <property type="term" value="F:4 iron, 4 sulfur cluster binding"/>
    <property type="evidence" value="ECO:0007669"/>
    <property type="project" value="UniProtKB-UniRule"/>
</dbReference>
<feature type="domain" description="Serine dehydratase beta chain" evidence="13">
    <location>
        <begin position="19"/>
        <end position="139"/>
    </location>
</feature>
<dbReference type="FunFam" id="3.30.1330.90:FF:000004">
    <property type="entry name" value="L-serine dehydratase, iron-sulfur-dependent subunit beta"/>
    <property type="match status" value="1"/>
</dbReference>
<dbReference type="Gene3D" id="3.30.1330.90">
    <property type="entry name" value="D-3-phosphoglycerate dehydrogenase, domain 3"/>
    <property type="match status" value="1"/>
</dbReference>
<keyword evidence="8 11" id="KW-0411">Iron-sulfur</keyword>
<evidence type="ECO:0000256" key="9">
    <source>
        <dbReference type="ARBA" id="ARBA00023239"/>
    </source>
</evidence>
<keyword evidence="6 11" id="KW-0479">Metal-binding</keyword>
<reference evidence="14 16" key="1">
    <citation type="submission" date="2018-01" db="EMBL/GenBank/DDBJ databases">
        <title>Whole genome sequence of Melissococcus plutonius DAT561.</title>
        <authorList>
            <person name="Okumura K."/>
            <person name="Takamatsu D."/>
            <person name="Okura M."/>
        </authorList>
    </citation>
    <scope>NUCLEOTIDE SEQUENCE [LARGE SCALE GENOMIC DNA]</scope>
    <source>
        <strain evidence="14 16">DAT561</strain>
        <plasmid evidence="14">pMP1</plasmid>
        <plasmid evidence="16">pmp1 dat561 dna</plasmid>
    </source>
</reference>
<dbReference type="EMBL" id="AP018493">
    <property type="protein sequence ID" value="BBC61749.1"/>
    <property type="molecule type" value="Genomic_DNA"/>
</dbReference>
<dbReference type="GO" id="GO:0003941">
    <property type="term" value="F:L-serine ammonia-lyase activity"/>
    <property type="evidence" value="ECO:0007669"/>
    <property type="project" value="UniProtKB-UniRule"/>
</dbReference>
<proteinExistence type="inferred from homology"/>
<evidence type="ECO:0000256" key="12">
    <source>
        <dbReference type="RuleBase" id="RU366059"/>
    </source>
</evidence>
<keyword evidence="4 11" id="KW-0312">Gluconeogenesis</keyword>
<dbReference type="Pfam" id="PF03315">
    <property type="entry name" value="SDH_beta"/>
    <property type="match status" value="1"/>
</dbReference>
<dbReference type="GeneID" id="39499639"/>
<keyword evidence="7 11" id="KW-0408">Iron</keyword>
<evidence type="ECO:0000256" key="7">
    <source>
        <dbReference type="ARBA" id="ARBA00023004"/>
    </source>
</evidence>
<sequence>MVENIKNSRKKQKVLNYKSCFDIIGPIMIGPSSSHTAGAVSIGQVARKLFGKTPKKIICKYYESFAETHKGHGTDYAIIAGILGFATNDSRVPQAIELAESEGISIEFIEMEGDSPVHHANTACLYLEDDTHSIHVTGISVGGGTIEIKYIEIDGFIIEPQGTLPILLTLTKNENTKIGIENILKENNIKINKIVKLENDQDYLYEFDLDSRPLPSIANELVNFDKETRIILL</sequence>
<evidence type="ECO:0000256" key="2">
    <source>
        <dbReference type="ARBA" id="ARBA00004742"/>
    </source>
</evidence>
<comment type="pathway">
    <text evidence="2 11">Carbohydrate biosynthesis; gluconeogenesis.</text>
</comment>
<evidence type="ECO:0000256" key="6">
    <source>
        <dbReference type="ARBA" id="ARBA00022723"/>
    </source>
</evidence>
<comment type="similarity">
    <text evidence="3 11 12">Belongs to the iron-sulfur dependent L-serine dehydratase family.</text>
</comment>
<dbReference type="InterPro" id="IPR004643">
    <property type="entry name" value="Fe-S_L-Ser_bsu"/>
</dbReference>
<evidence type="ECO:0000256" key="4">
    <source>
        <dbReference type="ARBA" id="ARBA00022432"/>
    </source>
</evidence>
<name>A0A2Z5Y4L7_9ENTE</name>
<evidence type="ECO:0000256" key="8">
    <source>
        <dbReference type="ARBA" id="ARBA00023014"/>
    </source>
</evidence>
<dbReference type="RefSeq" id="WP_014868605.1">
    <property type="nucleotide sequence ID" value="NZ_AP018493.1"/>
</dbReference>
<organism evidence="14 16">
    <name type="scientific">Melissococcus plutonius</name>
    <dbReference type="NCBI Taxonomy" id="33970"/>
    <lineage>
        <taxon>Bacteria</taxon>
        <taxon>Bacillati</taxon>
        <taxon>Bacillota</taxon>
        <taxon>Bacilli</taxon>
        <taxon>Lactobacillales</taxon>
        <taxon>Enterococcaceae</taxon>
        <taxon>Melissococcus</taxon>
    </lineage>
</organism>
<keyword evidence="5 11" id="KW-0004">4Fe-4S</keyword>
<evidence type="ECO:0000256" key="3">
    <source>
        <dbReference type="ARBA" id="ARBA00008636"/>
    </source>
</evidence>
<evidence type="ECO:0000313" key="15">
    <source>
        <dbReference type="EMBL" id="BBC61754.1"/>
    </source>
</evidence>
<geneLocation type="plasmid" evidence="16">
    <name>pmp1 dat561 dna</name>
</geneLocation>
<accession>A0A2Z5Y4L7</accession>
<evidence type="ECO:0000313" key="16">
    <source>
        <dbReference type="Proteomes" id="UP000269226"/>
    </source>
</evidence>
<dbReference type="InterPro" id="IPR005131">
    <property type="entry name" value="Ser_deHydtase_bsu"/>
</dbReference>
<evidence type="ECO:0000256" key="1">
    <source>
        <dbReference type="ARBA" id="ARBA00001966"/>
    </source>
</evidence>
<dbReference type="PANTHER" id="PTHR30182:SF12">
    <property type="entry name" value="L-SERINE DEHYDRATASE, BETA CHAIN-RELATED"/>
    <property type="match status" value="1"/>
</dbReference>
<keyword evidence="14" id="KW-0614">Plasmid</keyword>
<dbReference type="PANTHER" id="PTHR30182">
    <property type="entry name" value="L-SERINE DEHYDRATASE"/>
    <property type="match status" value="1"/>
</dbReference>
<dbReference type="GO" id="GO:0006094">
    <property type="term" value="P:gluconeogenesis"/>
    <property type="evidence" value="ECO:0007669"/>
    <property type="project" value="UniProtKB-UniRule"/>
</dbReference>
<protein>
    <recommendedName>
        <fullName evidence="11">L-serine deaminase</fullName>
    </recommendedName>
</protein>
<dbReference type="EMBL" id="AP018493">
    <property type="protein sequence ID" value="BBC61754.1"/>
    <property type="molecule type" value="Genomic_DNA"/>
</dbReference>
<dbReference type="AlphaFoldDB" id="A0A2Z5Y4L7"/>
<dbReference type="InterPro" id="IPR029009">
    <property type="entry name" value="ASB_dom_sf"/>
</dbReference>
<dbReference type="SUPFAM" id="SSF143548">
    <property type="entry name" value="Serine metabolism enzymes domain"/>
    <property type="match status" value="1"/>
</dbReference>
<dbReference type="PIRSF" id="PIRSF036692">
    <property type="entry name" value="SDH_B"/>
    <property type="match status" value="1"/>
</dbReference>
<dbReference type="UniPathway" id="UPA00138"/>
<dbReference type="NCBIfam" id="TIGR00719">
    <property type="entry name" value="sda_beta"/>
    <property type="match status" value="1"/>
</dbReference>
<dbReference type="Proteomes" id="UP000269226">
    <property type="component" value="Plasmid pMP1"/>
</dbReference>
<keyword evidence="9 11" id="KW-0456">Lyase</keyword>
<comment type="cofactor">
    <cofactor evidence="1 12">
        <name>[4Fe-4S] cluster</name>
        <dbReference type="ChEBI" id="CHEBI:49883"/>
    </cofactor>
</comment>
<gene>
    <name evidence="14" type="ORF">DAT561_p1047</name>
    <name evidence="15" type="ORF">DAT561_p1052</name>
</gene>
<evidence type="ECO:0000256" key="10">
    <source>
        <dbReference type="ARBA" id="ARBA00049406"/>
    </source>
</evidence>
<evidence type="ECO:0000313" key="14">
    <source>
        <dbReference type="EMBL" id="BBC61749.1"/>
    </source>
</evidence>